<dbReference type="Proteomes" id="UP001499942">
    <property type="component" value="Unassembled WGS sequence"/>
</dbReference>
<reference evidence="2 3" key="1">
    <citation type="journal article" date="2019" name="Int. J. Syst. Evol. Microbiol.">
        <title>The Global Catalogue of Microorganisms (GCM) 10K type strain sequencing project: providing services to taxonomists for standard genome sequencing and annotation.</title>
        <authorList>
            <consortium name="The Broad Institute Genomics Platform"/>
            <consortium name="The Broad Institute Genome Sequencing Center for Infectious Disease"/>
            <person name="Wu L."/>
            <person name="Ma J."/>
        </authorList>
    </citation>
    <scope>NUCLEOTIDE SEQUENCE [LARGE SCALE GENOMIC DNA]</scope>
    <source>
        <strain evidence="2 3">JCM 5062</strain>
    </source>
</reference>
<comment type="caution">
    <text evidence="2">The sequence shown here is derived from an EMBL/GenBank/DDBJ whole genome shotgun (WGS) entry which is preliminary data.</text>
</comment>
<accession>A0ABN3LN19</accession>
<feature type="compositionally biased region" description="Basic residues" evidence="1">
    <location>
        <begin position="16"/>
        <end position="31"/>
    </location>
</feature>
<sequence length="60" mass="6740">MIPLIEGTTRAEHRRPGAHGTRAQHGHGHWHGHWHWHWHWHGQPGGGPSTRQVIDAAAPS</sequence>
<name>A0ABN3LN19_9ACTN</name>
<gene>
    <name evidence="2" type="ORF">GCM10010393_14880</name>
</gene>
<keyword evidence="3" id="KW-1185">Reference proteome</keyword>
<evidence type="ECO:0000313" key="3">
    <source>
        <dbReference type="Proteomes" id="UP001499942"/>
    </source>
</evidence>
<proteinExistence type="predicted"/>
<dbReference type="EMBL" id="BAAASR010000007">
    <property type="protein sequence ID" value="GAA2485005.1"/>
    <property type="molecule type" value="Genomic_DNA"/>
</dbReference>
<evidence type="ECO:0000256" key="1">
    <source>
        <dbReference type="SAM" id="MobiDB-lite"/>
    </source>
</evidence>
<feature type="region of interest" description="Disordered" evidence="1">
    <location>
        <begin position="41"/>
        <end position="60"/>
    </location>
</feature>
<evidence type="ECO:0000313" key="2">
    <source>
        <dbReference type="EMBL" id="GAA2485005.1"/>
    </source>
</evidence>
<organism evidence="2 3">
    <name type="scientific">Streptomyces gobitricini</name>
    <dbReference type="NCBI Taxonomy" id="68211"/>
    <lineage>
        <taxon>Bacteria</taxon>
        <taxon>Bacillati</taxon>
        <taxon>Actinomycetota</taxon>
        <taxon>Actinomycetes</taxon>
        <taxon>Kitasatosporales</taxon>
        <taxon>Streptomycetaceae</taxon>
        <taxon>Streptomyces</taxon>
    </lineage>
</organism>
<protein>
    <submittedName>
        <fullName evidence="2">Uncharacterized protein</fullName>
    </submittedName>
</protein>
<feature type="region of interest" description="Disordered" evidence="1">
    <location>
        <begin position="1"/>
        <end position="31"/>
    </location>
</feature>